<dbReference type="AlphaFoldDB" id="A0A7C4GHA0"/>
<dbReference type="InterPro" id="IPR051548">
    <property type="entry name" value="Grx-like_ET"/>
</dbReference>
<dbReference type="PANTHER" id="PTHR34386">
    <property type="entry name" value="GLUTAREDOXIN"/>
    <property type="match status" value="1"/>
</dbReference>
<comment type="caution">
    <text evidence="2">The sequence shown here is derived from an EMBL/GenBank/DDBJ whole genome shotgun (WGS) entry which is preliminary data.</text>
</comment>
<dbReference type="PANTHER" id="PTHR34386:SF1">
    <property type="entry name" value="GLUTAREDOXIN-LIKE PROTEIN NRDH"/>
    <property type="match status" value="1"/>
</dbReference>
<evidence type="ECO:0000259" key="1">
    <source>
        <dbReference type="PROSITE" id="PS50404"/>
    </source>
</evidence>
<sequence length="93" mass="10625">MKTTHVPGKNNRHRVTFYGLSTCGWCRKAKEFLDANGIEYDYIFVDLCEGEEKTAVAARVRELNPRGSFPTIQIDDSVVVGFDEDRLQELLEN</sequence>
<dbReference type="Gene3D" id="3.40.30.10">
    <property type="entry name" value="Glutaredoxin"/>
    <property type="match status" value="1"/>
</dbReference>
<accession>A0A7C4GHA0</accession>
<proteinExistence type="predicted"/>
<protein>
    <submittedName>
        <fullName evidence="2">Glutaredoxin family protein</fullName>
    </submittedName>
</protein>
<evidence type="ECO:0000313" key="2">
    <source>
        <dbReference type="EMBL" id="HGK28362.1"/>
    </source>
</evidence>
<dbReference type="Pfam" id="PF00462">
    <property type="entry name" value="Glutaredoxin"/>
    <property type="match status" value="1"/>
</dbReference>
<dbReference type="CDD" id="cd02976">
    <property type="entry name" value="NrdH"/>
    <property type="match status" value="1"/>
</dbReference>
<gene>
    <name evidence="2" type="ORF">ENS41_05345</name>
</gene>
<dbReference type="InterPro" id="IPR002109">
    <property type="entry name" value="Glutaredoxin"/>
</dbReference>
<organism evidence="2">
    <name type="scientific">candidate division WOR-3 bacterium</name>
    <dbReference type="NCBI Taxonomy" id="2052148"/>
    <lineage>
        <taxon>Bacteria</taxon>
        <taxon>Bacteria division WOR-3</taxon>
    </lineage>
</organism>
<dbReference type="PROSITE" id="PS50404">
    <property type="entry name" value="GST_NTER"/>
    <property type="match status" value="1"/>
</dbReference>
<dbReference type="EMBL" id="DSUT01000110">
    <property type="protein sequence ID" value="HGK28362.1"/>
    <property type="molecule type" value="Genomic_DNA"/>
</dbReference>
<name>A0A7C4GHA0_UNCW3</name>
<dbReference type="InterPro" id="IPR036249">
    <property type="entry name" value="Thioredoxin-like_sf"/>
</dbReference>
<dbReference type="InterPro" id="IPR004045">
    <property type="entry name" value="Glutathione_S-Trfase_N"/>
</dbReference>
<dbReference type="PROSITE" id="PS51354">
    <property type="entry name" value="GLUTAREDOXIN_2"/>
    <property type="match status" value="1"/>
</dbReference>
<dbReference type="GO" id="GO:0009055">
    <property type="term" value="F:electron transfer activity"/>
    <property type="evidence" value="ECO:0007669"/>
    <property type="project" value="TreeGrafter"/>
</dbReference>
<feature type="domain" description="GST N-terminal" evidence="1">
    <location>
        <begin position="13"/>
        <end position="93"/>
    </location>
</feature>
<dbReference type="SUPFAM" id="SSF52833">
    <property type="entry name" value="Thioredoxin-like"/>
    <property type="match status" value="1"/>
</dbReference>
<dbReference type="GO" id="GO:0045454">
    <property type="term" value="P:cell redox homeostasis"/>
    <property type="evidence" value="ECO:0007669"/>
    <property type="project" value="TreeGrafter"/>
</dbReference>
<reference evidence="2" key="1">
    <citation type="journal article" date="2020" name="mSystems">
        <title>Genome- and Community-Level Interaction Insights into Carbon Utilization and Element Cycling Functions of Hydrothermarchaeota in Hydrothermal Sediment.</title>
        <authorList>
            <person name="Zhou Z."/>
            <person name="Liu Y."/>
            <person name="Xu W."/>
            <person name="Pan J."/>
            <person name="Luo Z.H."/>
            <person name="Li M."/>
        </authorList>
    </citation>
    <scope>NUCLEOTIDE SEQUENCE [LARGE SCALE GENOMIC DNA]</scope>
    <source>
        <strain evidence="2">SpSt-488</strain>
    </source>
</reference>